<dbReference type="SUPFAM" id="SSF50475">
    <property type="entry name" value="FMN-binding split barrel"/>
    <property type="match status" value="1"/>
</dbReference>
<dbReference type="PANTHER" id="PTHR34818:SF1">
    <property type="entry name" value="PROTEIN BLI-3"/>
    <property type="match status" value="1"/>
</dbReference>
<sequence>MKAITREEGLIQIYDKIKDIKFAMLTSVGEDGLLRSRPMSTTKAEFDGQLWFFTYDETEKTDEIDKQPEVNLAYADIANSTYVSVSGRARIVHDKNKMEKLWNPMFRAWFPKGLEQPGIALLVVNIEQAEFWDSSSSKMVQLFQMAKAILTGSQANQGEHKEIKIVGPAKIEKQKK</sequence>
<dbReference type="RefSeq" id="WP_162442687.1">
    <property type="nucleotide sequence ID" value="NZ_CP048222.1"/>
</dbReference>
<evidence type="ECO:0000313" key="3">
    <source>
        <dbReference type="Proteomes" id="UP000480178"/>
    </source>
</evidence>
<accession>A0A6C0GFR8</accession>
<dbReference type="AlphaFoldDB" id="A0A6C0GFR8"/>
<reference evidence="2 3" key="1">
    <citation type="submission" date="2020-01" db="EMBL/GenBank/DDBJ databases">
        <authorList>
            <person name="Kim M.K."/>
        </authorList>
    </citation>
    <scope>NUCLEOTIDE SEQUENCE [LARGE SCALE GENOMIC DNA]</scope>
    <source>
        <strain evidence="2 3">172606-1</strain>
    </source>
</reference>
<dbReference type="InterPro" id="IPR038725">
    <property type="entry name" value="YdaG_split_barrel_FMN-bd"/>
</dbReference>
<dbReference type="PANTHER" id="PTHR34818">
    <property type="entry name" value="PROTEIN BLI-3"/>
    <property type="match status" value="1"/>
</dbReference>
<keyword evidence="3" id="KW-1185">Reference proteome</keyword>
<dbReference type="Proteomes" id="UP000480178">
    <property type="component" value="Chromosome"/>
</dbReference>
<dbReference type="Pfam" id="PF16242">
    <property type="entry name" value="Pyrid_ox_like"/>
    <property type="match status" value="1"/>
</dbReference>
<dbReference type="EMBL" id="CP048222">
    <property type="protein sequence ID" value="QHT66633.1"/>
    <property type="molecule type" value="Genomic_DNA"/>
</dbReference>
<proteinExistence type="predicted"/>
<dbReference type="InterPro" id="IPR052917">
    <property type="entry name" value="Stress-Dev_Protein"/>
</dbReference>
<dbReference type="InterPro" id="IPR012349">
    <property type="entry name" value="Split_barrel_FMN-bd"/>
</dbReference>
<evidence type="ECO:0000313" key="2">
    <source>
        <dbReference type="EMBL" id="QHT66633.1"/>
    </source>
</evidence>
<name>A0A6C0GFR8_9BACT</name>
<protein>
    <submittedName>
        <fullName evidence="2">Pyridoxamine 5'-phosphate oxidase family protein</fullName>
    </submittedName>
</protein>
<gene>
    <name evidence="2" type="ORF">GXP67_08175</name>
</gene>
<feature type="domain" description="General stress protein FMN-binding split barrel" evidence="1">
    <location>
        <begin position="12"/>
        <end position="155"/>
    </location>
</feature>
<organism evidence="2 3">
    <name type="scientific">Rhodocytophaga rosea</name>
    <dbReference type="NCBI Taxonomy" id="2704465"/>
    <lineage>
        <taxon>Bacteria</taxon>
        <taxon>Pseudomonadati</taxon>
        <taxon>Bacteroidota</taxon>
        <taxon>Cytophagia</taxon>
        <taxon>Cytophagales</taxon>
        <taxon>Rhodocytophagaceae</taxon>
        <taxon>Rhodocytophaga</taxon>
    </lineage>
</organism>
<dbReference type="KEGG" id="rhoz:GXP67_08175"/>
<dbReference type="Gene3D" id="2.30.110.10">
    <property type="entry name" value="Electron Transport, Fmn-binding Protein, Chain A"/>
    <property type="match status" value="1"/>
</dbReference>
<evidence type="ECO:0000259" key="1">
    <source>
        <dbReference type="Pfam" id="PF16242"/>
    </source>
</evidence>